<dbReference type="Pfam" id="PF00535">
    <property type="entry name" value="Glycos_transf_2"/>
    <property type="match status" value="1"/>
</dbReference>
<evidence type="ECO:0000313" key="2">
    <source>
        <dbReference type="EMBL" id="KAF3886313.1"/>
    </source>
</evidence>
<dbReference type="InterPro" id="IPR001173">
    <property type="entry name" value="Glyco_trans_2-like"/>
</dbReference>
<protein>
    <submittedName>
        <fullName evidence="2">Glycosyltransferase</fullName>
    </submittedName>
</protein>
<dbReference type="EMBL" id="JHEG04000001">
    <property type="protein sequence ID" value="KAF3886313.1"/>
    <property type="molecule type" value="Genomic_DNA"/>
</dbReference>
<dbReference type="PANTHER" id="PTHR43685:SF2">
    <property type="entry name" value="GLYCOSYLTRANSFERASE 2-LIKE DOMAIN-CONTAINING PROTEIN"/>
    <property type="match status" value="1"/>
</dbReference>
<keyword evidence="3" id="KW-1185">Reference proteome</keyword>
<dbReference type="InterPro" id="IPR029044">
    <property type="entry name" value="Nucleotide-diphossugar_trans"/>
</dbReference>
<dbReference type="Gene3D" id="3.40.50.11380">
    <property type="match status" value="1"/>
</dbReference>
<dbReference type="OrthoDB" id="9797829at2"/>
<organism evidence="2 3">
    <name type="scientific">Tolypothrix bouteillei VB521301</name>
    <dbReference type="NCBI Taxonomy" id="1479485"/>
    <lineage>
        <taxon>Bacteria</taxon>
        <taxon>Bacillati</taxon>
        <taxon>Cyanobacteriota</taxon>
        <taxon>Cyanophyceae</taxon>
        <taxon>Nostocales</taxon>
        <taxon>Tolypothrichaceae</taxon>
        <taxon>Tolypothrix</taxon>
    </lineage>
</organism>
<proteinExistence type="predicted"/>
<dbReference type="Proteomes" id="UP000029738">
    <property type="component" value="Unassembled WGS sequence"/>
</dbReference>
<evidence type="ECO:0000313" key="3">
    <source>
        <dbReference type="Proteomes" id="UP000029738"/>
    </source>
</evidence>
<dbReference type="SUPFAM" id="SSF53448">
    <property type="entry name" value="Nucleotide-diphospho-sugar transferases"/>
    <property type="match status" value="1"/>
</dbReference>
<dbReference type="PANTHER" id="PTHR43685">
    <property type="entry name" value="GLYCOSYLTRANSFERASE"/>
    <property type="match status" value="1"/>
</dbReference>
<name>A0A8S9T4B7_9CYAN</name>
<feature type="domain" description="Glycosyltransferase 2-like" evidence="1">
    <location>
        <begin position="25"/>
        <end position="166"/>
    </location>
</feature>
<dbReference type="InterPro" id="IPR050834">
    <property type="entry name" value="Glycosyltransf_2"/>
</dbReference>
<dbReference type="Gene3D" id="3.90.550.10">
    <property type="entry name" value="Spore Coat Polysaccharide Biosynthesis Protein SpsA, Chain A"/>
    <property type="match status" value="1"/>
</dbReference>
<sequence length="854" mass="98238">MISYNRDSVPNIAPVPTGIHRPFWSVMIPTYNCVNYLVETLKSVLAQDPGLDQMQIEVVDDFSTKDDPEAVVREIGKGRVSFYRQLKNGGAIANFNTCIQRAKGHWIHILHGDDSVLQGFYERLRQGIEQEPNLGAAFCRYIIVDDNSHWTEMISPVERETPGILSNFLAPMAVVNRIMTPSIVVKRSVYEEIGAFHPELFHSADWDMWKRIILNYPIWFEPQVSACYRLHSSSDSSRLKKSGDNITEACRAIEIAETYLPALVATELSNAAREAHAFDALENTKEMLEKGNLEVVIAQLRAAIKCSHSTRIFESLNQILPILFRLLYNNHLLPFVALDKFLSEAQFLAILSQDIKEFQAYPNNQLTLAKLQQARQKIAEQWLNLPHEYLQDAYRGELGTAHKMLLRIGIQKASETNMEQEFLESQNLGKNQNVEQGKIIKNILVKMLYFLPATFSLKSELSIIPHWFITDYLTFLFGSSYFYKDKAEVEKYHFYQQQWIQDLYDWFDRMTDVYISRNVANSILETASFVPPENAIKDVYIKYKKVLQKVLHLKECEVTHKFAEHFTDRKKIKIGILAATFADKPNTWKTLPVYEYLSREFEVTLYALSREGSYLERYCASCASDFIVLPEGLAHQVDVIRSADLDILVITGDSSAITNCIYLLSFHQLARIQVATATPLSEMAISTIDHHLSLKEPQLLDKIAYSKEIASFFQEKLRERELSLLRDRLHLREINFIIFPDWSQPEELLCQEFIEILRNLSTHTLRTQMTLLVDTSNIAEDEAELLFYSVVMNLMMDEDIAIDEELQISFIGHLSKLQWESLLSSIQERIPLVTENKEAIIAVCAESIPVNKEK</sequence>
<reference evidence="2" key="1">
    <citation type="journal article" date="2015" name="Genome Announc.">
        <title>Draft Genome Sequence of Tolypothrix boutellei Strain VB521301.</title>
        <authorList>
            <person name="Chandrababunaidu M.M."/>
            <person name="Singh D."/>
            <person name="Sen D."/>
            <person name="Bhan S."/>
            <person name="Das S."/>
            <person name="Gupta A."/>
            <person name="Adhikary S.P."/>
            <person name="Tripathy S."/>
        </authorList>
    </citation>
    <scope>NUCLEOTIDE SEQUENCE</scope>
    <source>
        <strain evidence="2">VB521301</strain>
    </source>
</reference>
<dbReference type="RefSeq" id="WP_063779493.1">
    <property type="nucleotide sequence ID" value="NZ_JHEG04000001.1"/>
</dbReference>
<reference evidence="2" key="2">
    <citation type="submission" date="2019-11" db="EMBL/GenBank/DDBJ databases">
        <title>Improved Assembly of Tolypothrix boutellei genome.</title>
        <authorList>
            <person name="Sarangi A.N."/>
            <person name="Mukherjee M."/>
            <person name="Ghosh S."/>
            <person name="Singh D."/>
            <person name="Das A."/>
            <person name="Kant S."/>
            <person name="Prusty A."/>
            <person name="Tripathy S."/>
        </authorList>
    </citation>
    <scope>NUCLEOTIDE SEQUENCE</scope>
    <source>
        <strain evidence="2">VB521301</strain>
    </source>
</reference>
<gene>
    <name evidence="2" type="ORF">DA73_0400013130</name>
</gene>
<accession>A0A8S9T4B7</accession>
<evidence type="ECO:0000259" key="1">
    <source>
        <dbReference type="Pfam" id="PF00535"/>
    </source>
</evidence>
<comment type="caution">
    <text evidence="2">The sequence shown here is derived from an EMBL/GenBank/DDBJ whole genome shotgun (WGS) entry which is preliminary data.</text>
</comment>
<dbReference type="AlphaFoldDB" id="A0A8S9T4B7"/>